<accession>A0ABV1JAS0</accession>
<evidence type="ECO:0000256" key="4">
    <source>
        <dbReference type="ARBA" id="ARBA00022538"/>
    </source>
</evidence>
<organism evidence="14 15">
    <name type="scientific">Raoultibacter massiliensis</name>
    <dbReference type="NCBI Taxonomy" id="1852371"/>
    <lineage>
        <taxon>Bacteria</taxon>
        <taxon>Bacillati</taxon>
        <taxon>Actinomycetota</taxon>
        <taxon>Coriobacteriia</taxon>
        <taxon>Eggerthellales</taxon>
        <taxon>Eggerthellaceae</taxon>
        <taxon>Raoultibacter</taxon>
    </lineage>
</organism>
<comment type="subcellular location">
    <subcellularLocation>
        <location evidence="1">Membrane</location>
        <topology evidence="1">Multi-pass membrane protein</topology>
    </subcellularLocation>
</comment>
<evidence type="ECO:0000256" key="3">
    <source>
        <dbReference type="ARBA" id="ARBA00022448"/>
    </source>
</evidence>
<keyword evidence="7" id="KW-0630">Potassium</keyword>
<comment type="caution">
    <text evidence="14">The sequence shown here is derived from an EMBL/GenBank/DDBJ whole genome shotgun (WGS) entry which is preliminary data.</text>
</comment>
<evidence type="ECO:0000313" key="15">
    <source>
        <dbReference type="Proteomes" id="UP001487305"/>
    </source>
</evidence>
<keyword evidence="9" id="KW-0406">Ion transport</keyword>
<feature type="transmembrane region" description="Helical" evidence="13">
    <location>
        <begin position="80"/>
        <end position="100"/>
    </location>
</feature>
<evidence type="ECO:0000256" key="8">
    <source>
        <dbReference type="ARBA" id="ARBA00022989"/>
    </source>
</evidence>
<keyword evidence="6" id="KW-0631">Potassium channel</keyword>
<evidence type="ECO:0000256" key="1">
    <source>
        <dbReference type="ARBA" id="ARBA00004141"/>
    </source>
</evidence>
<name>A0ABV1JAS0_9ACTN</name>
<proteinExistence type="inferred from homology"/>
<dbReference type="EMBL" id="JBBNOP010000003">
    <property type="protein sequence ID" value="MEQ3362182.1"/>
    <property type="molecule type" value="Genomic_DNA"/>
</dbReference>
<sequence>MSKSRLEAFTDAVIAIVMTILVLELHEPTAGSFAALFEEWHRLVIYVVSFLMLAIYWNNHHHMFQAAKAINGKVLWANNLFILSLSVFPFVTSWMGDYFSDLAPQLSFGIAIMMADVMFFAVAFNLKKATDDNETVSIFFNKYYKSWISIGVNVVALLLGMLIRPELIFILNALMLALWVVPERRIERVFQQHR</sequence>
<comment type="similarity">
    <text evidence="2">Belongs to the TMEM175 family.</text>
</comment>
<evidence type="ECO:0000256" key="13">
    <source>
        <dbReference type="SAM" id="Phobius"/>
    </source>
</evidence>
<keyword evidence="11" id="KW-0407">Ion channel</keyword>
<dbReference type="RefSeq" id="WP_102374699.1">
    <property type="nucleotide sequence ID" value="NZ_JBBNOP010000003.1"/>
</dbReference>
<keyword evidence="3" id="KW-0813">Transport</keyword>
<dbReference type="Pfam" id="PF06736">
    <property type="entry name" value="TMEM175"/>
    <property type="match status" value="1"/>
</dbReference>
<evidence type="ECO:0000256" key="5">
    <source>
        <dbReference type="ARBA" id="ARBA00022692"/>
    </source>
</evidence>
<keyword evidence="15" id="KW-1185">Reference proteome</keyword>
<comment type="catalytic activity">
    <reaction evidence="12">
        <text>K(+)(in) = K(+)(out)</text>
        <dbReference type="Rhea" id="RHEA:29463"/>
        <dbReference type="ChEBI" id="CHEBI:29103"/>
    </reaction>
</comment>
<protein>
    <submittedName>
        <fullName evidence="14">TMEM175 family protein</fullName>
    </submittedName>
</protein>
<keyword evidence="4" id="KW-0633">Potassium transport</keyword>
<keyword evidence="10 13" id="KW-0472">Membrane</keyword>
<evidence type="ECO:0000256" key="10">
    <source>
        <dbReference type="ARBA" id="ARBA00023136"/>
    </source>
</evidence>
<keyword evidence="5 13" id="KW-0812">Transmembrane</keyword>
<dbReference type="Proteomes" id="UP001487305">
    <property type="component" value="Unassembled WGS sequence"/>
</dbReference>
<keyword evidence="8 13" id="KW-1133">Transmembrane helix</keyword>
<evidence type="ECO:0000256" key="6">
    <source>
        <dbReference type="ARBA" id="ARBA00022826"/>
    </source>
</evidence>
<feature type="transmembrane region" description="Helical" evidence="13">
    <location>
        <begin position="12"/>
        <end position="37"/>
    </location>
</feature>
<evidence type="ECO:0000256" key="9">
    <source>
        <dbReference type="ARBA" id="ARBA00023065"/>
    </source>
</evidence>
<dbReference type="PANTHER" id="PTHR31462:SF5">
    <property type="entry name" value="ENDOSOMAL_LYSOSOMAL PROTON CHANNEL TMEM175"/>
    <property type="match status" value="1"/>
</dbReference>
<evidence type="ECO:0000256" key="2">
    <source>
        <dbReference type="ARBA" id="ARBA00006920"/>
    </source>
</evidence>
<dbReference type="PANTHER" id="PTHR31462">
    <property type="entry name" value="ENDOSOMAL/LYSOSOMAL POTASSIUM CHANNEL TMEM175"/>
    <property type="match status" value="1"/>
</dbReference>
<feature type="transmembrane region" description="Helical" evidence="13">
    <location>
        <begin position="169"/>
        <end position="186"/>
    </location>
</feature>
<evidence type="ECO:0000313" key="14">
    <source>
        <dbReference type="EMBL" id="MEQ3362182.1"/>
    </source>
</evidence>
<reference evidence="14 15" key="1">
    <citation type="submission" date="2024-04" db="EMBL/GenBank/DDBJ databases">
        <title>Human intestinal bacterial collection.</title>
        <authorList>
            <person name="Pauvert C."/>
            <person name="Hitch T.C.A."/>
            <person name="Clavel T."/>
        </authorList>
    </citation>
    <scope>NUCLEOTIDE SEQUENCE [LARGE SCALE GENOMIC DNA]</scope>
    <source>
        <strain evidence="14 15">CLA-KB-H42</strain>
    </source>
</reference>
<evidence type="ECO:0000256" key="12">
    <source>
        <dbReference type="ARBA" id="ARBA00034430"/>
    </source>
</evidence>
<feature type="transmembrane region" description="Helical" evidence="13">
    <location>
        <begin position="106"/>
        <end position="126"/>
    </location>
</feature>
<gene>
    <name evidence="14" type="ORF">AAA083_04225</name>
</gene>
<evidence type="ECO:0000256" key="7">
    <source>
        <dbReference type="ARBA" id="ARBA00022958"/>
    </source>
</evidence>
<dbReference type="InterPro" id="IPR010617">
    <property type="entry name" value="TMEM175-like"/>
</dbReference>
<evidence type="ECO:0000256" key="11">
    <source>
        <dbReference type="ARBA" id="ARBA00023303"/>
    </source>
</evidence>
<feature type="transmembrane region" description="Helical" evidence="13">
    <location>
        <begin position="147"/>
        <end position="163"/>
    </location>
</feature>
<feature type="transmembrane region" description="Helical" evidence="13">
    <location>
        <begin position="43"/>
        <end position="59"/>
    </location>
</feature>